<dbReference type="Pfam" id="PF20370">
    <property type="entry name" value="DUF6665"/>
    <property type="match status" value="1"/>
</dbReference>
<dbReference type="RefSeq" id="WP_129333041.1">
    <property type="nucleotide sequence ID" value="NZ_SDVB01000253.1"/>
</dbReference>
<reference evidence="1 2" key="1">
    <citation type="submission" date="2019-01" db="EMBL/GenBank/DDBJ databases">
        <authorList>
            <person name="Deng T."/>
        </authorList>
    </citation>
    <scope>NUCLEOTIDE SEQUENCE [LARGE SCALE GENOMIC DNA]</scope>
    <source>
        <strain evidence="1 2">F8825</strain>
    </source>
</reference>
<name>A0A4Q2SUI4_9HYPH</name>
<protein>
    <submittedName>
        <fullName evidence="1">Uncharacterized protein</fullName>
    </submittedName>
</protein>
<dbReference type="EMBL" id="SDVB01000253">
    <property type="protein sequence ID" value="RYC09666.1"/>
    <property type="molecule type" value="Genomic_DNA"/>
</dbReference>
<evidence type="ECO:0000313" key="1">
    <source>
        <dbReference type="EMBL" id="RYC09666.1"/>
    </source>
</evidence>
<keyword evidence="2" id="KW-1185">Reference proteome</keyword>
<organism evidence="1 2">
    <name type="scientific">Ciceribacter ferrooxidans</name>
    <dbReference type="NCBI Taxonomy" id="2509717"/>
    <lineage>
        <taxon>Bacteria</taxon>
        <taxon>Pseudomonadati</taxon>
        <taxon>Pseudomonadota</taxon>
        <taxon>Alphaproteobacteria</taxon>
        <taxon>Hyphomicrobiales</taxon>
        <taxon>Rhizobiaceae</taxon>
        <taxon>Ciceribacter</taxon>
    </lineage>
</organism>
<dbReference type="InterPro" id="IPR046606">
    <property type="entry name" value="DUF6665"/>
</dbReference>
<gene>
    <name evidence="1" type="ORF">EUU22_16320</name>
</gene>
<dbReference type="AlphaFoldDB" id="A0A4Q2SUI4"/>
<dbReference type="OrthoDB" id="9814981at2"/>
<accession>A0A4Q2SUI4</accession>
<evidence type="ECO:0000313" key="2">
    <source>
        <dbReference type="Proteomes" id="UP000291088"/>
    </source>
</evidence>
<proteinExistence type="predicted"/>
<sequence>MALRPPPPAMSTLGGDTPLSALEYELMSEKADTLARAGLKVEKALAALSACPPTTENAGERESLLNEAADVVWSFLVQREICGFRSQTDAIKRYGIPREVMIRLGAVSRPPNES</sequence>
<comment type="caution">
    <text evidence="1">The sequence shown here is derived from an EMBL/GenBank/DDBJ whole genome shotgun (WGS) entry which is preliminary data.</text>
</comment>
<dbReference type="Proteomes" id="UP000291088">
    <property type="component" value="Unassembled WGS sequence"/>
</dbReference>